<feature type="chain" id="PRO_5015004715" evidence="1">
    <location>
        <begin position="16"/>
        <end position="46"/>
    </location>
</feature>
<protein>
    <submittedName>
        <fullName evidence="2">Uncharacterized protein</fullName>
    </submittedName>
</protein>
<dbReference type="EMBL" id="KY031220">
    <property type="protein sequence ID" value="ATU82971.1"/>
    <property type="molecule type" value="mRNA"/>
</dbReference>
<sequence>MLVLLIWIFTVGTSCLRVNNLQLVLSGFRFNFQLLYQSAKSLIVRC</sequence>
<proteinExistence type="evidence at transcript level"/>
<accession>A0A2K8JMT7</accession>
<feature type="signal peptide" evidence="1">
    <location>
        <begin position="1"/>
        <end position="15"/>
    </location>
</feature>
<name>A0A2K8JMT7_PRIPG</name>
<dbReference type="AlphaFoldDB" id="A0A2K8JMT7"/>
<reference evidence="2" key="1">
    <citation type="submission" date="2016-10" db="EMBL/GenBank/DDBJ databases">
        <title>The assassin bug Pristhesancus plagipennis produces two different types of venom.</title>
        <authorList>
            <person name="Walker A.A."/>
            <person name="Herzig V."/>
            <person name="Jin J."/>
            <person name="Fry B.G."/>
            <person name="King G.F."/>
        </authorList>
    </citation>
    <scope>NUCLEOTIDE SEQUENCE</scope>
    <source>
        <tissue evidence="2">Venom/labial glands</tissue>
    </source>
</reference>
<organism evidence="2">
    <name type="scientific">Pristhesancus plagipennis</name>
    <name type="common">Common assassin bug</name>
    <dbReference type="NCBI Taxonomy" id="1955184"/>
    <lineage>
        <taxon>Eukaryota</taxon>
        <taxon>Metazoa</taxon>
        <taxon>Ecdysozoa</taxon>
        <taxon>Arthropoda</taxon>
        <taxon>Hexapoda</taxon>
        <taxon>Insecta</taxon>
        <taxon>Pterygota</taxon>
        <taxon>Neoptera</taxon>
        <taxon>Paraneoptera</taxon>
        <taxon>Hemiptera</taxon>
        <taxon>Heteroptera</taxon>
        <taxon>Panheteroptera</taxon>
        <taxon>Cimicomorpha</taxon>
        <taxon>Reduviidae</taxon>
        <taxon>Harpactorinae</taxon>
        <taxon>Harpactorini</taxon>
        <taxon>Pristhesancus</taxon>
    </lineage>
</organism>
<evidence type="ECO:0000313" key="2">
    <source>
        <dbReference type="EMBL" id="ATU82971.1"/>
    </source>
</evidence>
<keyword evidence="1" id="KW-0732">Signal</keyword>
<evidence type="ECO:0000256" key="1">
    <source>
        <dbReference type="SAM" id="SignalP"/>
    </source>
</evidence>